<dbReference type="Proteomes" id="UP000095282">
    <property type="component" value="Unplaced"/>
</dbReference>
<dbReference type="AlphaFoldDB" id="A0A1I7T666"/>
<evidence type="ECO:0000256" key="1">
    <source>
        <dbReference type="SAM" id="Phobius"/>
    </source>
</evidence>
<reference evidence="3" key="1">
    <citation type="submission" date="2016-11" db="UniProtKB">
        <authorList>
            <consortium name="WormBaseParasite"/>
        </authorList>
    </citation>
    <scope>IDENTIFICATION</scope>
</reference>
<keyword evidence="2" id="KW-1185">Reference proteome</keyword>
<accession>A0A1I7T666</accession>
<organism evidence="2 3">
    <name type="scientific">Caenorhabditis tropicalis</name>
    <dbReference type="NCBI Taxonomy" id="1561998"/>
    <lineage>
        <taxon>Eukaryota</taxon>
        <taxon>Metazoa</taxon>
        <taxon>Ecdysozoa</taxon>
        <taxon>Nematoda</taxon>
        <taxon>Chromadorea</taxon>
        <taxon>Rhabditida</taxon>
        <taxon>Rhabditina</taxon>
        <taxon>Rhabditomorpha</taxon>
        <taxon>Rhabditoidea</taxon>
        <taxon>Rhabditidae</taxon>
        <taxon>Peloderinae</taxon>
        <taxon>Caenorhabditis</taxon>
    </lineage>
</organism>
<keyword evidence="1" id="KW-0472">Membrane</keyword>
<feature type="transmembrane region" description="Helical" evidence="1">
    <location>
        <begin position="40"/>
        <end position="60"/>
    </location>
</feature>
<sequence>MPSTQIATKTAPFGALSVDDECLGSQKARLFALWLWLRPLLQLLLLLLFFFLMFLFYWLLRLFQTTTMMGLSLLSEWKKRNGNPSRAPKYIIIIHKE</sequence>
<keyword evidence="1" id="KW-1133">Transmembrane helix</keyword>
<proteinExistence type="predicted"/>
<dbReference type="WBParaSite" id="Csp11.Scaffold519.g2790.t1">
    <property type="protein sequence ID" value="Csp11.Scaffold519.g2790.t1"/>
    <property type="gene ID" value="Csp11.Scaffold519.g2790"/>
</dbReference>
<protein>
    <submittedName>
        <fullName evidence="3">Uncharacterized protein</fullName>
    </submittedName>
</protein>
<evidence type="ECO:0000313" key="3">
    <source>
        <dbReference type="WBParaSite" id="Csp11.Scaffold519.g2790.t1"/>
    </source>
</evidence>
<evidence type="ECO:0000313" key="2">
    <source>
        <dbReference type="Proteomes" id="UP000095282"/>
    </source>
</evidence>
<keyword evidence="1" id="KW-0812">Transmembrane</keyword>
<name>A0A1I7T666_9PELO</name>